<reference evidence="3" key="1">
    <citation type="journal article" date="2019" name="Nat. Commun.">
        <title>The genome of broomcorn millet.</title>
        <authorList>
            <person name="Zou C."/>
            <person name="Miki D."/>
            <person name="Li D."/>
            <person name="Tang Q."/>
            <person name="Xiao L."/>
            <person name="Rajput S."/>
            <person name="Deng P."/>
            <person name="Jia W."/>
            <person name="Huang R."/>
            <person name="Zhang M."/>
            <person name="Sun Y."/>
            <person name="Hu J."/>
            <person name="Fu X."/>
            <person name="Schnable P.S."/>
            <person name="Li F."/>
            <person name="Zhang H."/>
            <person name="Feng B."/>
            <person name="Zhu X."/>
            <person name="Liu R."/>
            <person name="Schnable J.C."/>
            <person name="Zhu J.-K."/>
            <person name="Zhang H."/>
        </authorList>
    </citation>
    <scope>NUCLEOTIDE SEQUENCE [LARGE SCALE GENOMIC DNA]</scope>
</reference>
<dbReference type="AlphaFoldDB" id="A0A3L6QV70"/>
<sequence>MLLTVQHRSIDQCLEGWQPFAFAFFLVNVHQRELVPVDSLGDRAIFLNKDRCLCVSAKDLPSISGNSVCFSLPITDPVVVHSLSKRTFERTSTFSLIHDFKERIRPSVRPFTLADHLLSYCHHVQWVDLVIELLYLRGTALKHHGQAWLEWGRAQFGGVKRREMMNEFCSKNMIEGSNREEDRRIENMTVLVVNAAEPRVAVLPLLWNARIGSASTVEMYGSVSVEQHSQSSTSKRHAHAGNKCNTQEDEHLVACDMLQDVLVRILLASHLGSSPRTRPYENSRTVLDGGSRIGTTQGAVLMVTSYAGAPGSG</sequence>
<accession>A0A3L6QV70</accession>
<evidence type="ECO:0000313" key="2">
    <source>
        <dbReference type="EMBL" id="RLM87358.1"/>
    </source>
</evidence>
<proteinExistence type="predicted"/>
<dbReference type="EMBL" id="PQIB02000011">
    <property type="protein sequence ID" value="RLM87358.1"/>
    <property type="molecule type" value="Genomic_DNA"/>
</dbReference>
<gene>
    <name evidence="2" type="ORF">C2845_PM04G23310</name>
</gene>
<protein>
    <recommendedName>
        <fullName evidence="1">KIB1-4 beta-propeller domain-containing protein</fullName>
    </recommendedName>
</protein>
<dbReference type="Pfam" id="PF03478">
    <property type="entry name" value="Beta-prop_KIB1-4"/>
    <property type="match status" value="1"/>
</dbReference>
<dbReference type="InterPro" id="IPR005174">
    <property type="entry name" value="KIB1-4_b-propeller"/>
</dbReference>
<dbReference type="PANTHER" id="PTHR33165">
    <property type="entry name" value="F-BOX DOMAIN CONTAINING PROTEIN-LIKE-RELATED"/>
    <property type="match status" value="1"/>
</dbReference>
<dbReference type="PANTHER" id="PTHR33165:SF72">
    <property type="entry name" value="F-BOX DOMAIN-CONTAINING PROTEIN"/>
    <property type="match status" value="1"/>
</dbReference>
<organism evidence="2 3">
    <name type="scientific">Panicum miliaceum</name>
    <name type="common">Proso millet</name>
    <name type="synonym">Broomcorn millet</name>
    <dbReference type="NCBI Taxonomy" id="4540"/>
    <lineage>
        <taxon>Eukaryota</taxon>
        <taxon>Viridiplantae</taxon>
        <taxon>Streptophyta</taxon>
        <taxon>Embryophyta</taxon>
        <taxon>Tracheophyta</taxon>
        <taxon>Spermatophyta</taxon>
        <taxon>Magnoliopsida</taxon>
        <taxon>Liliopsida</taxon>
        <taxon>Poales</taxon>
        <taxon>Poaceae</taxon>
        <taxon>PACMAD clade</taxon>
        <taxon>Panicoideae</taxon>
        <taxon>Panicodae</taxon>
        <taxon>Paniceae</taxon>
        <taxon>Panicinae</taxon>
        <taxon>Panicum</taxon>
        <taxon>Panicum sect. Panicum</taxon>
    </lineage>
</organism>
<evidence type="ECO:0000259" key="1">
    <source>
        <dbReference type="Pfam" id="PF03478"/>
    </source>
</evidence>
<feature type="domain" description="KIB1-4 beta-propeller" evidence="1">
    <location>
        <begin position="22"/>
        <end position="76"/>
    </location>
</feature>
<evidence type="ECO:0000313" key="3">
    <source>
        <dbReference type="Proteomes" id="UP000275267"/>
    </source>
</evidence>
<name>A0A3L6QV70_PANMI</name>
<dbReference type="OrthoDB" id="604128at2759"/>
<comment type="caution">
    <text evidence="2">The sequence shown here is derived from an EMBL/GenBank/DDBJ whole genome shotgun (WGS) entry which is preliminary data.</text>
</comment>
<keyword evidence="3" id="KW-1185">Reference proteome</keyword>
<dbReference type="Proteomes" id="UP000275267">
    <property type="component" value="Unassembled WGS sequence"/>
</dbReference>